<comment type="caution">
    <text evidence="3">The sequence shown here is derived from an EMBL/GenBank/DDBJ whole genome shotgun (WGS) entry which is preliminary data.</text>
</comment>
<dbReference type="InterPro" id="IPR036047">
    <property type="entry name" value="F-box-like_dom_sf"/>
</dbReference>
<gene>
    <name evidence="3" type="ORF">PENSUB_8508</name>
</gene>
<reference evidence="3 4" key="1">
    <citation type="submission" date="2016-10" db="EMBL/GenBank/DDBJ databases">
        <title>Genome sequence of the ascomycete fungus Penicillium subrubescens.</title>
        <authorList>
            <person name="De Vries R.P."/>
            <person name="Peng M."/>
            <person name="Dilokpimol A."/>
            <person name="Hilden K."/>
            <person name="Makela M.R."/>
            <person name="Grigoriev I."/>
            <person name="Riley R."/>
            <person name="Granchi Z."/>
        </authorList>
    </citation>
    <scope>NUCLEOTIDE SEQUENCE [LARGE SCALE GENOMIC DNA]</scope>
    <source>
        <strain evidence="3 4">CBS 132785</strain>
    </source>
</reference>
<proteinExistence type="predicted"/>
<dbReference type="InterPro" id="IPR001810">
    <property type="entry name" value="F-box_dom"/>
</dbReference>
<feature type="domain" description="F-box" evidence="2">
    <location>
        <begin position="52"/>
        <end position="98"/>
    </location>
</feature>
<dbReference type="EMBL" id="MNBE01000664">
    <property type="protein sequence ID" value="OKO99122.1"/>
    <property type="molecule type" value="Genomic_DNA"/>
</dbReference>
<dbReference type="Gene3D" id="1.20.1280.50">
    <property type="match status" value="1"/>
</dbReference>
<accession>A0A1Q5TFX8</accession>
<dbReference type="AlphaFoldDB" id="A0A1Q5TFX8"/>
<organism evidence="3 4">
    <name type="scientific">Penicillium subrubescens</name>
    <dbReference type="NCBI Taxonomy" id="1316194"/>
    <lineage>
        <taxon>Eukaryota</taxon>
        <taxon>Fungi</taxon>
        <taxon>Dikarya</taxon>
        <taxon>Ascomycota</taxon>
        <taxon>Pezizomycotina</taxon>
        <taxon>Eurotiomycetes</taxon>
        <taxon>Eurotiomycetidae</taxon>
        <taxon>Eurotiales</taxon>
        <taxon>Aspergillaceae</taxon>
        <taxon>Penicillium</taxon>
    </lineage>
</organism>
<protein>
    <recommendedName>
        <fullName evidence="2">F-box domain-containing protein</fullName>
    </recommendedName>
</protein>
<dbReference type="STRING" id="1316194.A0A1Q5TFX8"/>
<evidence type="ECO:0000313" key="3">
    <source>
        <dbReference type="EMBL" id="OKO99122.1"/>
    </source>
</evidence>
<keyword evidence="4" id="KW-1185">Reference proteome</keyword>
<dbReference type="SUPFAM" id="SSF81383">
    <property type="entry name" value="F-box domain"/>
    <property type="match status" value="1"/>
</dbReference>
<dbReference type="Pfam" id="PF00646">
    <property type="entry name" value="F-box"/>
    <property type="match status" value="1"/>
</dbReference>
<evidence type="ECO:0000259" key="2">
    <source>
        <dbReference type="PROSITE" id="PS50181"/>
    </source>
</evidence>
<dbReference type="SMART" id="SM00256">
    <property type="entry name" value="FBOX"/>
    <property type="match status" value="1"/>
</dbReference>
<dbReference type="PROSITE" id="PS50181">
    <property type="entry name" value="FBOX"/>
    <property type="match status" value="1"/>
</dbReference>
<feature type="compositionally biased region" description="Polar residues" evidence="1">
    <location>
        <begin position="124"/>
        <end position="134"/>
    </location>
</feature>
<dbReference type="CDD" id="cd09917">
    <property type="entry name" value="F-box_SF"/>
    <property type="match status" value="1"/>
</dbReference>
<evidence type="ECO:0000313" key="4">
    <source>
        <dbReference type="Proteomes" id="UP000186955"/>
    </source>
</evidence>
<name>A0A1Q5TFX8_9EURO</name>
<evidence type="ECO:0000256" key="1">
    <source>
        <dbReference type="SAM" id="MobiDB-lite"/>
    </source>
</evidence>
<sequence length="537" mass="61437">MDIISEDQALLRQYQDLPKSSRQAILRGILDQLPRDGWREIKAQADVHTFQYDILGKLPLELAALVAECLPLVDIIRLRRVSQRWQQVLSSPSLCRAAARATLGKDPWALSSSEPQLDTRAPGTLTSAPTVSPDTMVTASTPNSGHDFTSYSTASFTKIVKRRHRLEQGNPYKVTTMPFPLPIEDTQNHSELDLDPRTFVTYSDSSCAWLDPKENLTTVVVLDLVNENRKKFTTDNREKLCSLQFAKPFIAAVSIRGYCHVWNIDTFEFSSFRIPSIDFLNMLISGTKVLVQFHHCVVHWCFKTRIARTMETGSVIALALHPSEDQITTVCLCAKDEKQNWSKVPIQDCQLRIEKHALDSRHEWCLLSWRYQPISVSAFPEQATYFAGILDSGGTLYSGQSNMVMYTREEIEKDFIESSRLFCLSIEPDERVVFHTFPTDVHDLTCPERGVIYAPRVSTYSSQYVIMKSKAMTDPENLSIWYDYYIHRTIEAEYTPWIMGDARFLIVFDDEQMNVGTMDEPDLEDREAVDRVNELIF</sequence>
<feature type="region of interest" description="Disordered" evidence="1">
    <location>
        <begin position="109"/>
        <end position="134"/>
    </location>
</feature>
<dbReference type="Proteomes" id="UP000186955">
    <property type="component" value="Unassembled WGS sequence"/>
</dbReference>